<keyword evidence="2" id="KW-1133">Transmembrane helix</keyword>
<dbReference type="AlphaFoldDB" id="A0A9W9CZZ9"/>
<organism evidence="3 4">
    <name type="scientific">Gnomoniopsis smithogilvyi</name>
    <dbReference type="NCBI Taxonomy" id="1191159"/>
    <lineage>
        <taxon>Eukaryota</taxon>
        <taxon>Fungi</taxon>
        <taxon>Dikarya</taxon>
        <taxon>Ascomycota</taxon>
        <taxon>Pezizomycotina</taxon>
        <taxon>Sordariomycetes</taxon>
        <taxon>Sordariomycetidae</taxon>
        <taxon>Diaporthales</taxon>
        <taxon>Gnomoniaceae</taxon>
        <taxon>Gnomoniopsis</taxon>
    </lineage>
</organism>
<feature type="compositionally biased region" description="Low complexity" evidence="1">
    <location>
        <begin position="57"/>
        <end position="78"/>
    </location>
</feature>
<feature type="transmembrane region" description="Helical" evidence="2">
    <location>
        <begin position="313"/>
        <end position="331"/>
    </location>
</feature>
<protein>
    <submittedName>
        <fullName evidence="3">Uncharacterized protein</fullName>
    </submittedName>
</protein>
<keyword evidence="4" id="KW-1185">Reference proteome</keyword>
<comment type="caution">
    <text evidence="3">The sequence shown here is derived from an EMBL/GenBank/DDBJ whole genome shotgun (WGS) entry which is preliminary data.</text>
</comment>
<sequence>MYNRLALRPWPRRSPGSCHFSAVVPIQLPAPFPHAAKFTSATLGMVRARVKPSPGGFSLSLTSKPRSSHSTSSRFSPHNASKQSGSKEAQAGASKSNSHVYPTENPAQQADNATAVDRAKDQLFASGGVPSEHDVLAILHHCSRAASLGDSMLHITRKSIESDTAATSLLSLDGSVADPEQPLTAQASETTRPENLADHISQIAFEVVSHPAVVVTPQVLEAYIVIQARLGKAETLPHVLSLYASKPTPRLNSGSIEYVSQNPDQAAKALDSDLVEKALDASIEAKNLDAAIGVIENTYATKAFVRQKLLKKALIPASLAATAPVAVYLVASKIAELQSSFDQGTATAVAAAGMLAYVGFTGSMGLLSILTQNDQMKRVTWAPGVTLRERWLREEQRAALDKVACAFGYSQAHRFGEEKGDEFQALRQFILRKGMILDRVELMQGMN</sequence>
<name>A0A9W9CZZ9_9PEZI</name>
<keyword evidence="2" id="KW-0472">Membrane</keyword>
<feature type="compositionally biased region" description="Polar residues" evidence="1">
    <location>
        <begin position="79"/>
        <end position="105"/>
    </location>
</feature>
<evidence type="ECO:0000313" key="4">
    <source>
        <dbReference type="Proteomes" id="UP001140453"/>
    </source>
</evidence>
<keyword evidence="2" id="KW-0812">Transmembrane</keyword>
<evidence type="ECO:0000313" key="3">
    <source>
        <dbReference type="EMBL" id="KAJ4394377.1"/>
    </source>
</evidence>
<evidence type="ECO:0000256" key="2">
    <source>
        <dbReference type="SAM" id="Phobius"/>
    </source>
</evidence>
<evidence type="ECO:0000256" key="1">
    <source>
        <dbReference type="SAM" id="MobiDB-lite"/>
    </source>
</evidence>
<feature type="transmembrane region" description="Helical" evidence="2">
    <location>
        <begin position="351"/>
        <end position="370"/>
    </location>
</feature>
<reference evidence="3" key="1">
    <citation type="submission" date="2022-10" db="EMBL/GenBank/DDBJ databases">
        <title>Tapping the CABI collections for fungal endophytes: first genome assemblies for Collariella, Neodidymelliopsis, Ascochyta clinopodiicola, Didymella pomorum, Didymosphaeria variabile, Neocosmospora piperis and Neocucurbitaria cava.</title>
        <authorList>
            <person name="Hill R."/>
        </authorList>
    </citation>
    <scope>NUCLEOTIDE SEQUENCE</scope>
    <source>
        <strain evidence="3">IMI 355082</strain>
    </source>
</reference>
<dbReference type="EMBL" id="JAPEVB010000002">
    <property type="protein sequence ID" value="KAJ4394377.1"/>
    <property type="molecule type" value="Genomic_DNA"/>
</dbReference>
<gene>
    <name evidence="3" type="ORF">N0V93_003594</name>
</gene>
<dbReference type="Proteomes" id="UP001140453">
    <property type="component" value="Unassembled WGS sequence"/>
</dbReference>
<feature type="region of interest" description="Disordered" evidence="1">
    <location>
        <begin position="54"/>
        <end position="105"/>
    </location>
</feature>
<dbReference type="OrthoDB" id="5360701at2759"/>
<proteinExistence type="predicted"/>
<accession>A0A9W9CZZ9</accession>